<dbReference type="SUPFAM" id="SSF54928">
    <property type="entry name" value="RNA-binding domain, RBD"/>
    <property type="match status" value="1"/>
</dbReference>
<dbReference type="InterPro" id="IPR012677">
    <property type="entry name" value="Nucleotide-bd_a/b_plait_sf"/>
</dbReference>
<dbReference type="STRING" id="564608.C1MWU8"/>
<dbReference type="OrthoDB" id="439808at2759"/>
<keyword evidence="5" id="KW-1185">Reference proteome</keyword>
<dbReference type="Pfam" id="PF00076">
    <property type="entry name" value="RRM_1"/>
    <property type="match status" value="1"/>
</dbReference>
<reference evidence="4 5" key="1">
    <citation type="journal article" date="2009" name="Science">
        <title>Green evolution and dynamic adaptations revealed by genomes of the marine picoeukaryotes Micromonas.</title>
        <authorList>
            <person name="Worden A.Z."/>
            <person name="Lee J.H."/>
            <person name="Mock T."/>
            <person name="Rouze P."/>
            <person name="Simmons M.P."/>
            <person name="Aerts A.L."/>
            <person name="Allen A.E."/>
            <person name="Cuvelier M.L."/>
            <person name="Derelle E."/>
            <person name="Everett M.V."/>
            <person name="Foulon E."/>
            <person name="Grimwood J."/>
            <person name="Gundlach H."/>
            <person name="Henrissat B."/>
            <person name="Napoli C."/>
            <person name="McDonald S.M."/>
            <person name="Parker M.S."/>
            <person name="Rombauts S."/>
            <person name="Salamov A."/>
            <person name="Von Dassow P."/>
            <person name="Badger J.H."/>
            <person name="Coutinho P.M."/>
            <person name="Demir E."/>
            <person name="Dubchak I."/>
            <person name="Gentemann C."/>
            <person name="Eikrem W."/>
            <person name="Gready J.E."/>
            <person name="John U."/>
            <person name="Lanier W."/>
            <person name="Lindquist E.A."/>
            <person name="Lucas S."/>
            <person name="Mayer K.F."/>
            <person name="Moreau H."/>
            <person name="Not F."/>
            <person name="Otillar R."/>
            <person name="Panaud O."/>
            <person name="Pangilinan J."/>
            <person name="Paulsen I."/>
            <person name="Piegu B."/>
            <person name="Poliakov A."/>
            <person name="Robbens S."/>
            <person name="Schmutz J."/>
            <person name="Toulza E."/>
            <person name="Wyss T."/>
            <person name="Zelensky A."/>
            <person name="Zhou K."/>
            <person name="Armbrust E.V."/>
            <person name="Bhattacharya D."/>
            <person name="Goodenough U.W."/>
            <person name="Van de Peer Y."/>
            <person name="Grigoriev I.V."/>
        </authorList>
    </citation>
    <scope>NUCLEOTIDE SEQUENCE [LARGE SCALE GENOMIC DNA]</scope>
    <source>
        <strain evidence="4 5">CCMP1545</strain>
    </source>
</reference>
<feature type="non-terminal residue" evidence="4">
    <location>
        <position position="76"/>
    </location>
</feature>
<dbReference type="GO" id="GO:0000398">
    <property type="term" value="P:mRNA splicing, via spliceosome"/>
    <property type="evidence" value="ECO:0007669"/>
    <property type="project" value="TreeGrafter"/>
</dbReference>
<dbReference type="InterPro" id="IPR035979">
    <property type="entry name" value="RBD_domain_sf"/>
</dbReference>
<dbReference type="PANTHER" id="PTHR15481">
    <property type="entry name" value="RIBONUCLEIC ACID BINDING PROTEIN S1"/>
    <property type="match status" value="1"/>
</dbReference>
<evidence type="ECO:0000259" key="3">
    <source>
        <dbReference type="PROSITE" id="PS50102"/>
    </source>
</evidence>
<evidence type="ECO:0000256" key="2">
    <source>
        <dbReference type="PROSITE-ProRule" id="PRU00176"/>
    </source>
</evidence>
<accession>C1MWU8</accession>
<protein>
    <submittedName>
        <fullName evidence="4">Predicted protein</fullName>
    </submittedName>
</protein>
<sequence>IANLTTFVNGGHLSEILGNYGVVVRAEIAFDRTENKPTGFAFAEMGSARDASNAIAHMDGGMIDGGEVTLTFASEK</sequence>
<dbReference type="InterPro" id="IPR000504">
    <property type="entry name" value="RRM_dom"/>
</dbReference>
<evidence type="ECO:0000313" key="5">
    <source>
        <dbReference type="Proteomes" id="UP000001876"/>
    </source>
</evidence>
<keyword evidence="1 2" id="KW-0694">RNA-binding</keyword>
<dbReference type="eggNOG" id="KOG0118">
    <property type="taxonomic scope" value="Eukaryota"/>
</dbReference>
<feature type="non-terminal residue" evidence="4">
    <location>
        <position position="1"/>
    </location>
</feature>
<dbReference type="GO" id="GO:0005737">
    <property type="term" value="C:cytoplasm"/>
    <property type="evidence" value="ECO:0007669"/>
    <property type="project" value="TreeGrafter"/>
</dbReference>
<dbReference type="GeneID" id="9685424"/>
<dbReference type="RefSeq" id="XP_003059986.1">
    <property type="nucleotide sequence ID" value="XM_003059940.1"/>
</dbReference>
<dbReference type="GO" id="GO:0003723">
    <property type="term" value="F:RNA binding"/>
    <property type="evidence" value="ECO:0007669"/>
    <property type="project" value="UniProtKB-UniRule"/>
</dbReference>
<dbReference type="AlphaFoldDB" id="C1MWU8"/>
<dbReference type="Proteomes" id="UP000001876">
    <property type="component" value="Unassembled WGS sequence"/>
</dbReference>
<dbReference type="PANTHER" id="PTHR15481:SF0">
    <property type="entry name" value="LD23870P-RELATED"/>
    <property type="match status" value="1"/>
</dbReference>
<name>C1MWU8_MICPC</name>
<feature type="domain" description="RRM" evidence="3">
    <location>
        <begin position="1"/>
        <end position="75"/>
    </location>
</feature>
<dbReference type="GO" id="GO:0005654">
    <property type="term" value="C:nucleoplasm"/>
    <property type="evidence" value="ECO:0007669"/>
    <property type="project" value="TreeGrafter"/>
</dbReference>
<dbReference type="PROSITE" id="PS50102">
    <property type="entry name" value="RRM"/>
    <property type="match status" value="1"/>
</dbReference>
<dbReference type="GO" id="GO:0061574">
    <property type="term" value="C:ASAP complex"/>
    <property type="evidence" value="ECO:0007669"/>
    <property type="project" value="TreeGrafter"/>
</dbReference>
<evidence type="ECO:0000313" key="4">
    <source>
        <dbReference type="EMBL" id="EEH55938.1"/>
    </source>
</evidence>
<dbReference type="SMART" id="SM00360">
    <property type="entry name" value="RRM"/>
    <property type="match status" value="1"/>
</dbReference>
<proteinExistence type="predicted"/>
<dbReference type="EMBL" id="GG663741">
    <property type="protein sequence ID" value="EEH55938.1"/>
    <property type="molecule type" value="Genomic_DNA"/>
</dbReference>
<gene>
    <name evidence="4" type="ORF">MICPUCDRAFT_9037</name>
</gene>
<dbReference type="KEGG" id="mpp:MICPUCDRAFT_9037"/>
<dbReference type="Gene3D" id="3.30.70.330">
    <property type="match status" value="1"/>
</dbReference>
<organism evidence="5">
    <name type="scientific">Micromonas pusilla (strain CCMP1545)</name>
    <name type="common">Picoplanktonic green alga</name>
    <dbReference type="NCBI Taxonomy" id="564608"/>
    <lineage>
        <taxon>Eukaryota</taxon>
        <taxon>Viridiplantae</taxon>
        <taxon>Chlorophyta</taxon>
        <taxon>Mamiellophyceae</taxon>
        <taxon>Mamiellales</taxon>
        <taxon>Mamiellaceae</taxon>
        <taxon>Micromonas</taxon>
    </lineage>
</organism>
<evidence type="ECO:0000256" key="1">
    <source>
        <dbReference type="ARBA" id="ARBA00022884"/>
    </source>
</evidence>